<dbReference type="EMBL" id="JAAGXA010000010">
    <property type="protein sequence ID" value="NEN79565.1"/>
    <property type="molecule type" value="Genomic_DNA"/>
</dbReference>
<dbReference type="SUPFAM" id="SSF81606">
    <property type="entry name" value="PP2C-like"/>
    <property type="match status" value="1"/>
</dbReference>
<dbReference type="InterPro" id="IPR015655">
    <property type="entry name" value="PP2C"/>
</dbReference>
<dbReference type="GO" id="GO:0004722">
    <property type="term" value="F:protein serine/threonine phosphatase activity"/>
    <property type="evidence" value="ECO:0007669"/>
    <property type="project" value="InterPro"/>
</dbReference>
<reference evidence="2 3" key="1">
    <citation type="journal article" date="2014" name="Int. J. Syst. Evol. Microbiol.">
        <title>Nocardioides zeae sp. nov., isolated from the stem of Zea mays.</title>
        <authorList>
            <person name="Glaeser S.P."/>
            <person name="McInroy J.A."/>
            <person name="Busse H.J."/>
            <person name="Kampfer P."/>
        </authorList>
    </citation>
    <scope>NUCLEOTIDE SEQUENCE [LARGE SCALE GENOMIC DNA]</scope>
    <source>
        <strain evidence="2 3">JCM 30728</strain>
    </source>
</reference>
<proteinExistence type="predicted"/>
<comment type="caution">
    <text evidence="2">The sequence shown here is derived from an EMBL/GenBank/DDBJ whole genome shotgun (WGS) entry which is preliminary data.</text>
</comment>
<evidence type="ECO:0000313" key="3">
    <source>
        <dbReference type="Proteomes" id="UP000468687"/>
    </source>
</evidence>
<keyword evidence="3" id="KW-1185">Reference proteome</keyword>
<dbReference type="PROSITE" id="PS51746">
    <property type="entry name" value="PPM_2"/>
    <property type="match status" value="1"/>
</dbReference>
<dbReference type="Proteomes" id="UP000468687">
    <property type="component" value="Unassembled WGS sequence"/>
</dbReference>
<gene>
    <name evidence="2" type="ORF">G3T38_14895</name>
</gene>
<name>A0A6P0HPM8_9ACTN</name>
<dbReference type="AlphaFoldDB" id="A0A6P0HPM8"/>
<dbReference type="InterPro" id="IPR001932">
    <property type="entry name" value="PPM-type_phosphatase-like_dom"/>
</dbReference>
<evidence type="ECO:0000259" key="1">
    <source>
        <dbReference type="PROSITE" id="PS51746"/>
    </source>
</evidence>
<dbReference type="InterPro" id="IPR036457">
    <property type="entry name" value="PPM-type-like_dom_sf"/>
</dbReference>
<dbReference type="SMART" id="SM00331">
    <property type="entry name" value="PP2C_SIG"/>
    <property type="match status" value="1"/>
</dbReference>
<evidence type="ECO:0000313" key="2">
    <source>
        <dbReference type="EMBL" id="NEN79565.1"/>
    </source>
</evidence>
<accession>A0A6P0HPM8</accession>
<organism evidence="2 3">
    <name type="scientific">Nocardioides zeae</name>
    <dbReference type="NCBI Taxonomy" id="1457234"/>
    <lineage>
        <taxon>Bacteria</taxon>
        <taxon>Bacillati</taxon>
        <taxon>Actinomycetota</taxon>
        <taxon>Actinomycetes</taxon>
        <taxon>Propionibacteriales</taxon>
        <taxon>Nocardioidaceae</taxon>
        <taxon>Nocardioides</taxon>
    </lineage>
</organism>
<feature type="domain" description="PPM-type phosphatase" evidence="1">
    <location>
        <begin position="14"/>
        <end position="254"/>
    </location>
</feature>
<dbReference type="Pfam" id="PF13672">
    <property type="entry name" value="PP2C_2"/>
    <property type="match status" value="1"/>
</dbReference>
<dbReference type="SMART" id="SM00332">
    <property type="entry name" value="PP2Cc"/>
    <property type="match status" value="1"/>
</dbReference>
<dbReference type="Gene3D" id="3.60.40.10">
    <property type="entry name" value="PPM-type phosphatase domain"/>
    <property type="match status" value="1"/>
</dbReference>
<protein>
    <submittedName>
        <fullName evidence="2">Serine/threonine-protein phosphatase</fullName>
    </submittedName>
</protein>
<dbReference type="CDD" id="cd00143">
    <property type="entry name" value="PP2Cc"/>
    <property type="match status" value="1"/>
</dbReference>
<sequence>MEGRIRGVNEVELHHGSASDVGRVRSQNQDAFLAQPPVFVVADGMGGHEDGDVASRLVIEEFTRLGSPRCSSREGAALVIATLRACHDRLLELAQAKHAAGQTEWFSGTTAVVALVVEDEGGPKWLLANLGDSRIYKLSDGELDQVSTDHSLVQELHDAGEISAAEMRTHPRRNVITRALGGTSFAQPDFFLLPLTSAERIVLCSDGVNGMIDDAQIGHILREAADPRDAAERVVQAAVAAGGEDNATAVVVDVVGLARAGQVYDSEQQRMSLEEKLGALP</sequence>
<dbReference type="PANTHER" id="PTHR47992">
    <property type="entry name" value="PROTEIN PHOSPHATASE"/>
    <property type="match status" value="1"/>
</dbReference>